<evidence type="ECO:0000313" key="13">
    <source>
        <dbReference type="EMBL" id="KPL72587.1"/>
    </source>
</evidence>
<evidence type="ECO:0000256" key="8">
    <source>
        <dbReference type="HAMAP-Rule" id="MF_00141"/>
    </source>
</evidence>
<dbReference type="InterPro" id="IPR001059">
    <property type="entry name" value="Transl_elong_P/YeiP_cen"/>
</dbReference>
<dbReference type="CDD" id="cd05794">
    <property type="entry name" value="S1_EF-P_repeat_2"/>
    <property type="match status" value="1"/>
</dbReference>
<dbReference type="SUPFAM" id="SSF50104">
    <property type="entry name" value="Translation proteins SH3-like domain"/>
    <property type="match status" value="1"/>
</dbReference>
<comment type="function">
    <text evidence="7 8">Involved in peptide bond synthesis. Stimulates efficient translation and peptide-bond synthesis on native or reconstituted 70S ribosomes in vitro. Probably functions indirectly by altering the affinity of the ribosome for aminoacyl-tRNA, thus increasing their reactivity as acceptors for peptidyl transferase.</text>
</comment>
<dbReference type="PIRSF" id="PIRSF005901">
    <property type="entry name" value="EF-P"/>
    <property type="match status" value="1"/>
</dbReference>
<dbReference type="InterPro" id="IPR020599">
    <property type="entry name" value="Transl_elong_fac_P/YeiP"/>
</dbReference>
<dbReference type="RefSeq" id="WP_062421363.1">
    <property type="nucleotide sequence ID" value="NZ_BBYA01000008.1"/>
</dbReference>
<dbReference type="InterPro" id="IPR013185">
    <property type="entry name" value="Transl_elong_KOW-like"/>
</dbReference>
<dbReference type="Gene3D" id="2.40.50.140">
    <property type="entry name" value="Nucleic acid-binding proteins"/>
    <property type="match status" value="2"/>
</dbReference>
<evidence type="ECO:0000256" key="5">
    <source>
        <dbReference type="ARBA" id="ARBA00022768"/>
    </source>
</evidence>
<dbReference type="Gene3D" id="2.30.30.30">
    <property type="match status" value="1"/>
</dbReference>
<keyword evidence="5 8" id="KW-0251">Elongation factor</keyword>
<evidence type="ECO:0000256" key="1">
    <source>
        <dbReference type="ARBA" id="ARBA00004496"/>
    </source>
</evidence>
<evidence type="ECO:0000259" key="11">
    <source>
        <dbReference type="SMART" id="SM00841"/>
    </source>
</evidence>
<comment type="caution">
    <text evidence="13">The sequence shown here is derived from an EMBL/GenBank/DDBJ whole genome shotgun (WGS) entry which is preliminary data.</text>
</comment>
<dbReference type="FunFam" id="2.40.50.140:FF:000004">
    <property type="entry name" value="Elongation factor P"/>
    <property type="match status" value="1"/>
</dbReference>
<evidence type="ECO:0000256" key="7">
    <source>
        <dbReference type="ARBA" id="ARBA00025469"/>
    </source>
</evidence>
<dbReference type="Pfam" id="PF09285">
    <property type="entry name" value="Elong-fact-P_C"/>
    <property type="match status" value="1"/>
</dbReference>
<dbReference type="InterPro" id="IPR015365">
    <property type="entry name" value="Elong-fact-P_C"/>
</dbReference>
<dbReference type="Pfam" id="PF08207">
    <property type="entry name" value="EFP_N"/>
    <property type="match status" value="1"/>
</dbReference>
<feature type="domain" description="Elongation factor P C-terminal" evidence="11">
    <location>
        <begin position="129"/>
        <end position="184"/>
    </location>
</feature>
<dbReference type="NCBIfam" id="NF001810">
    <property type="entry name" value="PRK00529.1"/>
    <property type="match status" value="1"/>
</dbReference>
<dbReference type="GO" id="GO:0043043">
    <property type="term" value="P:peptide biosynthetic process"/>
    <property type="evidence" value="ECO:0007669"/>
    <property type="project" value="InterPro"/>
</dbReference>
<dbReference type="PATRIC" id="fig|229920.5.peg.1089"/>
<dbReference type="STRING" id="229920.ADM99_05600"/>
<dbReference type="AlphaFoldDB" id="A0A0P6XLE0"/>
<dbReference type="GO" id="GO:0003746">
    <property type="term" value="F:translation elongation factor activity"/>
    <property type="evidence" value="ECO:0007669"/>
    <property type="project" value="UniProtKB-UniRule"/>
</dbReference>
<sequence length="185" mass="20844">MIDVNDLRKGVTFELDGSLYKVLEYSHHKPGRGNATIRIKARDLRTGTTLEKTFQSGDRVPDARLDFHNVQYLYKDGDLFYFMDMETFEQPAIPADVIGEAAGFLKENMEVKLTFFNNEPIDIELPTSVDLKVTHAEMAVKGDTATGVTKKVITETGQEVQTPYFVVEGDIIRVDTRTGSYVTRV</sequence>
<dbReference type="OrthoDB" id="9801844at2"/>
<dbReference type="FunFam" id="2.40.50.140:FF:000009">
    <property type="entry name" value="Elongation factor P"/>
    <property type="match status" value="1"/>
</dbReference>
<dbReference type="SMART" id="SM00841">
    <property type="entry name" value="Elong-fact-P_C"/>
    <property type="match status" value="1"/>
</dbReference>
<dbReference type="InterPro" id="IPR011768">
    <property type="entry name" value="Transl_elongation_fac_P"/>
</dbReference>
<organism evidence="13 14">
    <name type="scientific">Leptolinea tardivitalis</name>
    <dbReference type="NCBI Taxonomy" id="229920"/>
    <lineage>
        <taxon>Bacteria</taxon>
        <taxon>Bacillati</taxon>
        <taxon>Chloroflexota</taxon>
        <taxon>Anaerolineae</taxon>
        <taxon>Anaerolineales</taxon>
        <taxon>Anaerolineaceae</taxon>
        <taxon>Leptolinea</taxon>
    </lineage>
</organism>
<evidence type="ECO:0000313" key="14">
    <source>
        <dbReference type="Proteomes" id="UP000050430"/>
    </source>
</evidence>
<dbReference type="EMBL" id="LGCK01000007">
    <property type="protein sequence ID" value="KPL72587.1"/>
    <property type="molecule type" value="Genomic_DNA"/>
</dbReference>
<gene>
    <name evidence="8" type="primary">efp</name>
    <name evidence="13" type="ORF">ADM99_05600</name>
</gene>
<proteinExistence type="inferred from homology"/>
<evidence type="ECO:0000256" key="4">
    <source>
        <dbReference type="ARBA" id="ARBA00022490"/>
    </source>
</evidence>
<dbReference type="CDD" id="cd04470">
    <property type="entry name" value="S1_EF-P_repeat_1"/>
    <property type="match status" value="1"/>
</dbReference>
<evidence type="ECO:0000256" key="2">
    <source>
        <dbReference type="ARBA" id="ARBA00004815"/>
    </source>
</evidence>
<dbReference type="PANTHER" id="PTHR30053">
    <property type="entry name" value="ELONGATION FACTOR P"/>
    <property type="match status" value="1"/>
</dbReference>
<dbReference type="Pfam" id="PF01132">
    <property type="entry name" value="EFP"/>
    <property type="match status" value="1"/>
</dbReference>
<dbReference type="SUPFAM" id="SSF50249">
    <property type="entry name" value="Nucleic acid-binding proteins"/>
    <property type="match status" value="2"/>
</dbReference>
<evidence type="ECO:0000256" key="9">
    <source>
        <dbReference type="NCBIfam" id="TIGR00038"/>
    </source>
</evidence>
<comment type="similarity">
    <text evidence="3 8 10">Belongs to the elongation factor P family.</text>
</comment>
<reference evidence="13 14" key="1">
    <citation type="submission" date="2015-07" db="EMBL/GenBank/DDBJ databases">
        <title>Genome sequence of Leptolinea tardivitalis DSM 16556.</title>
        <authorList>
            <person name="Hemp J."/>
            <person name="Ward L.M."/>
            <person name="Pace L.A."/>
            <person name="Fischer W.W."/>
        </authorList>
    </citation>
    <scope>NUCLEOTIDE SEQUENCE [LARGE SCALE GENOMIC DNA]</scope>
    <source>
        <strain evidence="13 14">YMTK-2</strain>
    </source>
</reference>
<keyword evidence="6 8" id="KW-0648">Protein biosynthesis</keyword>
<dbReference type="HAMAP" id="MF_00141">
    <property type="entry name" value="EF_P"/>
    <property type="match status" value="1"/>
</dbReference>
<dbReference type="Proteomes" id="UP000050430">
    <property type="component" value="Unassembled WGS sequence"/>
</dbReference>
<name>A0A0P6XLE0_9CHLR</name>
<dbReference type="InterPro" id="IPR008991">
    <property type="entry name" value="Translation_prot_SH3-like_sf"/>
</dbReference>
<evidence type="ECO:0000256" key="3">
    <source>
        <dbReference type="ARBA" id="ARBA00009479"/>
    </source>
</evidence>
<keyword evidence="14" id="KW-1185">Reference proteome</keyword>
<evidence type="ECO:0000256" key="6">
    <source>
        <dbReference type="ARBA" id="ARBA00022917"/>
    </source>
</evidence>
<accession>A0A0P6XLE0</accession>
<dbReference type="PANTHER" id="PTHR30053:SF12">
    <property type="entry name" value="ELONGATION FACTOR P (EF-P) FAMILY PROTEIN"/>
    <property type="match status" value="1"/>
</dbReference>
<dbReference type="GO" id="GO:0005829">
    <property type="term" value="C:cytosol"/>
    <property type="evidence" value="ECO:0007669"/>
    <property type="project" value="UniProtKB-ARBA"/>
</dbReference>
<comment type="pathway">
    <text evidence="2 8">Protein biosynthesis; polypeptide chain elongation.</text>
</comment>
<feature type="domain" description="Translation elongation factor P/YeiP central" evidence="12">
    <location>
        <begin position="67"/>
        <end position="121"/>
    </location>
</feature>
<evidence type="ECO:0000256" key="10">
    <source>
        <dbReference type="RuleBase" id="RU004389"/>
    </source>
</evidence>
<dbReference type="SMART" id="SM01185">
    <property type="entry name" value="EFP"/>
    <property type="match status" value="1"/>
</dbReference>
<keyword evidence="4 8" id="KW-0963">Cytoplasm</keyword>
<dbReference type="UniPathway" id="UPA00345"/>
<evidence type="ECO:0000259" key="12">
    <source>
        <dbReference type="SMART" id="SM01185"/>
    </source>
</evidence>
<dbReference type="InterPro" id="IPR014722">
    <property type="entry name" value="Rib_uL2_dom2"/>
</dbReference>
<protein>
    <recommendedName>
        <fullName evidence="8 9">Elongation factor P</fullName>
        <shortName evidence="8">EF-P</shortName>
    </recommendedName>
</protein>
<dbReference type="NCBIfam" id="TIGR00038">
    <property type="entry name" value="efp"/>
    <property type="match status" value="1"/>
</dbReference>
<comment type="subcellular location">
    <subcellularLocation>
        <location evidence="1 8">Cytoplasm</location>
    </subcellularLocation>
</comment>
<dbReference type="FunFam" id="2.30.30.30:FF:000003">
    <property type="entry name" value="Elongation factor P"/>
    <property type="match status" value="1"/>
</dbReference>
<dbReference type="InterPro" id="IPR012340">
    <property type="entry name" value="NA-bd_OB-fold"/>
</dbReference>